<reference evidence="1 2" key="1">
    <citation type="submission" date="2018-07" db="EMBL/GenBank/DDBJ databases">
        <title>Chitinophaga K2CV101002-2 sp. nov., isolated from a monsoon evergreen broad-leaved forest soil.</title>
        <authorList>
            <person name="Lv Y."/>
        </authorList>
    </citation>
    <scope>NUCLEOTIDE SEQUENCE [LARGE SCALE GENOMIC DNA]</scope>
    <source>
        <strain evidence="1 2">GDMCC 1.1288</strain>
    </source>
</reference>
<dbReference type="AlphaFoldDB" id="A0A3E1Y5U1"/>
<keyword evidence="2" id="KW-1185">Reference proteome</keyword>
<proteinExistence type="predicted"/>
<name>A0A3E1Y5U1_9BACT</name>
<gene>
    <name evidence="1" type="ORF">DVR12_22465</name>
</gene>
<accession>A0A3E1Y5U1</accession>
<dbReference type="Proteomes" id="UP000260644">
    <property type="component" value="Unassembled WGS sequence"/>
</dbReference>
<evidence type="ECO:0000313" key="2">
    <source>
        <dbReference type="Proteomes" id="UP000260644"/>
    </source>
</evidence>
<evidence type="ECO:0000313" key="1">
    <source>
        <dbReference type="EMBL" id="RFS19857.1"/>
    </source>
</evidence>
<protein>
    <submittedName>
        <fullName evidence="1">Uncharacterized protein</fullName>
    </submittedName>
</protein>
<organism evidence="1 2">
    <name type="scientific">Chitinophaga silvatica</name>
    <dbReference type="NCBI Taxonomy" id="2282649"/>
    <lineage>
        <taxon>Bacteria</taxon>
        <taxon>Pseudomonadati</taxon>
        <taxon>Bacteroidota</taxon>
        <taxon>Chitinophagia</taxon>
        <taxon>Chitinophagales</taxon>
        <taxon>Chitinophagaceae</taxon>
        <taxon>Chitinophaga</taxon>
    </lineage>
</organism>
<comment type="caution">
    <text evidence="1">The sequence shown here is derived from an EMBL/GenBank/DDBJ whole genome shotgun (WGS) entry which is preliminary data.</text>
</comment>
<sequence length="148" mass="17224">MILFMISLFKNDYNVMDLIFPLIILKANDSPIYVFCNKLEFGLVSPSGLSYYEDGTLYDSAGSVFELKGILSIHNASFLQCLKHFQRMKKVVPQLTYVRKIELPDFKNIIKQHISSYPEYWELKDELEELIPSIDDQNSIEEVISFLE</sequence>
<dbReference type="EMBL" id="QPMM01000012">
    <property type="protein sequence ID" value="RFS19857.1"/>
    <property type="molecule type" value="Genomic_DNA"/>
</dbReference>